<comment type="caution">
    <text evidence="1">The sequence shown here is derived from an EMBL/GenBank/DDBJ whole genome shotgun (WGS) entry which is preliminary data.</text>
</comment>
<gene>
    <name evidence="1" type="ORF">B0H17DRAFT_1262872</name>
</gene>
<dbReference type="EMBL" id="JARKIE010000288">
    <property type="protein sequence ID" value="KAJ7657539.1"/>
    <property type="molecule type" value="Genomic_DNA"/>
</dbReference>
<proteinExistence type="predicted"/>
<name>A0AAD7CQ16_MYCRO</name>
<evidence type="ECO:0000313" key="1">
    <source>
        <dbReference type="EMBL" id="KAJ7657539.1"/>
    </source>
</evidence>
<sequence>MSVVRGNPRYNCRNWVIVINSVVVNVNRAEDGYLLELGSFIDNRRHGVLAAKDARAINFAGSDDDLSLYESGSAPLDHIGGQRLFFSHLREEIEVPQPNGAEICSGWSALRSLEDLKRNASDGGGRGLSQTLNVPPAMVNLLQWSSIALDVEGKVRGKAKEPLGKGSGPRDSFRTDPERRRWLAKEIKRRVLNDAVACGFV</sequence>
<evidence type="ECO:0000313" key="2">
    <source>
        <dbReference type="Proteomes" id="UP001221757"/>
    </source>
</evidence>
<accession>A0AAD7CQ16</accession>
<dbReference type="Proteomes" id="UP001221757">
    <property type="component" value="Unassembled WGS sequence"/>
</dbReference>
<dbReference type="AlphaFoldDB" id="A0AAD7CQ16"/>
<protein>
    <submittedName>
        <fullName evidence="1">Uncharacterized protein</fullName>
    </submittedName>
</protein>
<organism evidence="1 2">
    <name type="scientific">Mycena rosella</name>
    <name type="common">Pink bonnet</name>
    <name type="synonym">Agaricus rosellus</name>
    <dbReference type="NCBI Taxonomy" id="1033263"/>
    <lineage>
        <taxon>Eukaryota</taxon>
        <taxon>Fungi</taxon>
        <taxon>Dikarya</taxon>
        <taxon>Basidiomycota</taxon>
        <taxon>Agaricomycotina</taxon>
        <taxon>Agaricomycetes</taxon>
        <taxon>Agaricomycetidae</taxon>
        <taxon>Agaricales</taxon>
        <taxon>Marasmiineae</taxon>
        <taxon>Mycenaceae</taxon>
        <taxon>Mycena</taxon>
    </lineage>
</organism>
<reference evidence="1" key="1">
    <citation type="submission" date="2023-03" db="EMBL/GenBank/DDBJ databases">
        <title>Massive genome expansion in bonnet fungi (Mycena s.s.) driven by repeated elements and novel gene families across ecological guilds.</title>
        <authorList>
            <consortium name="Lawrence Berkeley National Laboratory"/>
            <person name="Harder C.B."/>
            <person name="Miyauchi S."/>
            <person name="Viragh M."/>
            <person name="Kuo A."/>
            <person name="Thoen E."/>
            <person name="Andreopoulos B."/>
            <person name="Lu D."/>
            <person name="Skrede I."/>
            <person name="Drula E."/>
            <person name="Henrissat B."/>
            <person name="Morin E."/>
            <person name="Kohler A."/>
            <person name="Barry K."/>
            <person name="LaButti K."/>
            <person name="Morin E."/>
            <person name="Salamov A."/>
            <person name="Lipzen A."/>
            <person name="Mereny Z."/>
            <person name="Hegedus B."/>
            <person name="Baldrian P."/>
            <person name="Stursova M."/>
            <person name="Weitz H."/>
            <person name="Taylor A."/>
            <person name="Grigoriev I.V."/>
            <person name="Nagy L.G."/>
            <person name="Martin F."/>
            <person name="Kauserud H."/>
        </authorList>
    </citation>
    <scope>NUCLEOTIDE SEQUENCE</scope>
    <source>
        <strain evidence="1">CBHHK067</strain>
    </source>
</reference>
<keyword evidence="2" id="KW-1185">Reference proteome</keyword>